<evidence type="ECO:0000256" key="1">
    <source>
        <dbReference type="SAM" id="Phobius"/>
    </source>
</evidence>
<proteinExistence type="predicted"/>
<evidence type="ECO:0000313" key="3">
    <source>
        <dbReference type="Proteomes" id="UP000323597"/>
    </source>
</evidence>
<feature type="transmembrane region" description="Helical" evidence="1">
    <location>
        <begin position="41"/>
        <end position="58"/>
    </location>
</feature>
<keyword evidence="1" id="KW-1133">Transmembrane helix</keyword>
<protein>
    <submittedName>
        <fullName evidence="2">Uncharacterized protein</fullName>
    </submittedName>
</protein>
<keyword evidence="1" id="KW-0472">Membrane</keyword>
<dbReference type="EMBL" id="CM017652">
    <property type="protein sequence ID" value="TYI87716.1"/>
    <property type="molecule type" value="Genomic_DNA"/>
</dbReference>
<keyword evidence="1" id="KW-0812">Transmembrane</keyword>
<dbReference type="Proteomes" id="UP000323597">
    <property type="component" value="Chromosome D04"/>
</dbReference>
<sequence length="59" mass="7180">MMEVHQHINKCYLNSKIHLLGQISLLKPKMRLETFKKKNKIFKFLCIYNFTMIVLYLAY</sequence>
<dbReference type="AlphaFoldDB" id="A0A5D2VEB5"/>
<evidence type="ECO:0000313" key="2">
    <source>
        <dbReference type="EMBL" id="TYI87716.1"/>
    </source>
</evidence>
<accession>A0A5D2VEB5</accession>
<reference evidence="2 3" key="1">
    <citation type="submission" date="2019-07" db="EMBL/GenBank/DDBJ databases">
        <title>WGS assembly of Gossypium mustelinum.</title>
        <authorList>
            <person name="Chen Z.J."/>
            <person name="Sreedasyam A."/>
            <person name="Ando A."/>
            <person name="Song Q."/>
            <person name="De L."/>
            <person name="Hulse-Kemp A."/>
            <person name="Ding M."/>
            <person name="Ye W."/>
            <person name="Kirkbride R."/>
            <person name="Jenkins J."/>
            <person name="Plott C."/>
            <person name="Lovell J."/>
            <person name="Lin Y.-M."/>
            <person name="Vaughn R."/>
            <person name="Liu B."/>
            <person name="Li W."/>
            <person name="Simpson S."/>
            <person name="Scheffler B."/>
            <person name="Saski C."/>
            <person name="Grover C."/>
            <person name="Hu G."/>
            <person name="Conover J."/>
            <person name="Carlson J."/>
            <person name="Shu S."/>
            <person name="Boston L."/>
            <person name="Williams M."/>
            <person name="Peterson D."/>
            <person name="Mcgee K."/>
            <person name="Jones D."/>
            <person name="Wendel J."/>
            <person name="Stelly D."/>
            <person name="Grimwood J."/>
            <person name="Schmutz J."/>
        </authorList>
    </citation>
    <scope>NUCLEOTIDE SEQUENCE [LARGE SCALE GENOMIC DNA]</scope>
    <source>
        <strain evidence="2">1408120.09</strain>
    </source>
</reference>
<name>A0A5D2VEB5_GOSMU</name>
<gene>
    <name evidence="2" type="ORF">E1A91_D04G155200v1</name>
</gene>
<keyword evidence="3" id="KW-1185">Reference proteome</keyword>
<organism evidence="2 3">
    <name type="scientific">Gossypium mustelinum</name>
    <name type="common">Cotton</name>
    <name type="synonym">Gossypium caicoense</name>
    <dbReference type="NCBI Taxonomy" id="34275"/>
    <lineage>
        <taxon>Eukaryota</taxon>
        <taxon>Viridiplantae</taxon>
        <taxon>Streptophyta</taxon>
        <taxon>Embryophyta</taxon>
        <taxon>Tracheophyta</taxon>
        <taxon>Spermatophyta</taxon>
        <taxon>Magnoliopsida</taxon>
        <taxon>eudicotyledons</taxon>
        <taxon>Gunneridae</taxon>
        <taxon>Pentapetalae</taxon>
        <taxon>rosids</taxon>
        <taxon>malvids</taxon>
        <taxon>Malvales</taxon>
        <taxon>Malvaceae</taxon>
        <taxon>Malvoideae</taxon>
        <taxon>Gossypium</taxon>
    </lineage>
</organism>